<keyword evidence="7" id="KW-0460">Magnesium</keyword>
<keyword evidence="3" id="KW-0540">Nuclease</keyword>
<evidence type="ECO:0000256" key="3">
    <source>
        <dbReference type="ARBA" id="ARBA00022722"/>
    </source>
</evidence>
<keyword evidence="4" id="KW-0479">Metal-binding</keyword>
<proteinExistence type="predicted"/>
<comment type="cofactor">
    <cofactor evidence="1">
        <name>Mn(2+)</name>
        <dbReference type="ChEBI" id="CHEBI:29035"/>
    </cofactor>
</comment>
<dbReference type="Gene3D" id="3.60.10.10">
    <property type="entry name" value="Endonuclease/exonuclease/phosphatase"/>
    <property type="match status" value="1"/>
</dbReference>
<dbReference type="PANTHER" id="PTHR15822:SF4">
    <property type="entry name" value="TYROSYL-DNA PHOSPHODIESTERASE 2"/>
    <property type="match status" value="1"/>
</dbReference>
<keyword evidence="5" id="KW-0227">DNA damage</keyword>
<sequence>MTFRVMTFNIRGAIPHRDGSNAWEHRAPLTLSLIERTAPDLIDFQELMNGNLETYQKHLSMYQWVLGPPTMDETRKNYNAIFWKPSSLDMLSSGGFWLSPTPEQWSRGWGSAYVRAVTWAHFRLREMNREFCHINAHLYSVSEEARQQGCLLILERLASLHLDHLPLVLTGDFNVPTEVDALMLSIDPSITNACYRLFLDQGFVDTYHAGSKQETKTDLTYHAFEGGHFSPAFRCDWILTRNETCSFKIHSCEILYDAAPPIYPSDHYPVLTEVALIS</sequence>
<gene>
    <name evidence="10" type="ORF">KSB_30630</name>
</gene>
<evidence type="ECO:0000256" key="5">
    <source>
        <dbReference type="ARBA" id="ARBA00022763"/>
    </source>
</evidence>
<dbReference type="PANTHER" id="PTHR15822">
    <property type="entry name" value="TRAF AND TNF RECEPTOR-ASSOCIATED PROTEIN"/>
    <property type="match status" value="1"/>
</dbReference>
<dbReference type="Pfam" id="PF03372">
    <property type="entry name" value="Exo_endo_phos"/>
    <property type="match status" value="1"/>
</dbReference>
<evidence type="ECO:0000256" key="7">
    <source>
        <dbReference type="ARBA" id="ARBA00022842"/>
    </source>
</evidence>
<evidence type="ECO:0000259" key="9">
    <source>
        <dbReference type="Pfam" id="PF03372"/>
    </source>
</evidence>
<accession>A0ABQ3UPH7</accession>
<dbReference type="RefSeq" id="WP_338001069.1">
    <property type="nucleotide sequence ID" value="NZ_BNJG01000001.1"/>
</dbReference>
<dbReference type="InterPro" id="IPR051547">
    <property type="entry name" value="TDP2-like"/>
</dbReference>
<evidence type="ECO:0000256" key="6">
    <source>
        <dbReference type="ARBA" id="ARBA00022801"/>
    </source>
</evidence>
<reference evidence="10 11" key="1">
    <citation type="journal article" date="2021" name="Int. J. Syst. Evol. Microbiol.">
        <title>Reticulibacter mediterranei gen. nov., sp. nov., within the new family Reticulibacteraceae fam. nov., and Ktedonospora formicarum gen. nov., sp. nov., Ktedonobacter robiniae sp. nov., Dictyobacter formicarum sp. nov. and Dictyobacter arantiisoli sp. nov., belonging to the class Ktedonobacteria.</title>
        <authorList>
            <person name="Yabe S."/>
            <person name="Zheng Y."/>
            <person name="Wang C.M."/>
            <person name="Sakai Y."/>
            <person name="Abe K."/>
            <person name="Yokota A."/>
            <person name="Donadio S."/>
            <person name="Cavaletti L."/>
            <person name="Monciardini P."/>
        </authorList>
    </citation>
    <scope>NUCLEOTIDE SEQUENCE [LARGE SCALE GENOMIC DNA]</scope>
    <source>
        <strain evidence="10 11">SOSP1-30</strain>
    </source>
</reference>
<evidence type="ECO:0000313" key="11">
    <source>
        <dbReference type="Proteomes" id="UP000654345"/>
    </source>
</evidence>
<organism evidence="10 11">
    <name type="scientific">Ktedonobacter robiniae</name>
    <dbReference type="NCBI Taxonomy" id="2778365"/>
    <lineage>
        <taxon>Bacteria</taxon>
        <taxon>Bacillati</taxon>
        <taxon>Chloroflexota</taxon>
        <taxon>Ktedonobacteria</taxon>
        <taxon>Ktedonobacterales</taxon>
        <taxon>Ktedonobacteraceae</taxon>
        <taxon>Ktedonobacter</taxon>
    </lineage>
</organism>
<evidence type="ECO:0000256" key="1">
    <source>
        <dbReference type="ARBA" id="ARBA00001936"/>
    </source>
</evidence>
<evidence type="ECO:0000256" key="2">
    <source>
        <dbReference type="ARBA" id="ARBA00001946"/>
    </source>
</evidence>
<dbReference type="EMBL" id="BNJG01000001">
    <property type="protein sequence ID" value="GHO54588.1"/>
    <property type="molecule type" value="Genomic_DNA"/>
</dbReference>
<keyword evidence="10" id="KW-0255">Endonuclease</keyword>
<evidence type="ECO:0000256" key="4">
    <source>
        <dbReference type="ARBA" id="ARBA00022723"/>
    </source>
</evidence>
<comment type="cofactor">
    <cofactor evidence="2">
        <name>Mg(2+)</name>
        <dbReference type="ChEBI" id="CHEBI:18420"/>
    </cofactor>
</comment>
<dbReference type="InterPro" id="IPR036691">
    <property type="entry name" value="Endo/exonu/phosph_ase_sf"/>
</dbReference>
<name>A0ABQ3UPH7_9CHLR</name>
<dbReference type="CDD" id="cd09083">
    <property type="entry name" value="EEP-1"/>
    <property type="match status" value="1"/>
</dbReference>
<protein>
    <submittedName>
        <fullName evidence="10">Endonuclease</fullName>
    </submittedName>
</protein>
<dbReference type="GO" id="GO:0004519">
    <property type="term" value="F:endonuclease activity"/>
    <property type="evidence" value="ECO:0007669"/>
    <property type="project" value="UniProtKB-KW"/>
</dbReference>
<comment type="caution">
    <text evidence="10">The sequence shown here is derived from an EMBL/GenBank/DDBJ whole genome shotgun (WGS) entry which is preliminary data.</text>
</comment>
<keyword evidence="11" id="KW-1185">Reference proteome</keyword>
<evidence type="ECO:0000313" key="10">
    <source>
        <dbReference type="EMBL" id="GHO54588.1"/>
    </source>
</evidence>
<keyword evidence="6" id="KW-0378">Hydrolase</keyword>
<feature type="domain" description="Endonuclease/exonuclease/phosphatase" evidence="9">
    <location>
        <begin position="6"/>
        <end position="267"/>
    </location>
</feature>
<evidence type="ECO:0000256" key="8">
    <source>
        <dbReference type="ARBA" id="ARBA00023204"/>
    </source>
</evidence>
<dbReference type="Proteomes" id="UP000654345">
    <property type="component" value="Unassembled WGS sequence"/>
</dbReference>
<keyword evidence="8" id="KW-0234">DNA repair</keyword>
<dbReference type="InterPro" id="IPR005135">
    <property type="entry name" value="Endo/exonuclease/phosphatase"/>
</dbReference>
<dbReference type="SUPFAM" id="SSF56219">
    <property type="entry name" value="DNase I-like"/>
    <property type="match status" value="1"/>
</dbReference>